<accession>A0A9D4MX11</accession>
<feature type="region of interest" description="Disordered" evidence="1">
    <location>
        <begin position="1"/>
        <end position="20"/>
    </location>
</feature>
<reference evidence="2" key="2">
    <citation type="submission" date="2020-11" db="EMBL/GenBank/DDBJ databases">
        <authorList>
            <person name="McCartney M.A."/>
            <person name="Auch B."/>
            <person name="Kono T."/>
            <person name="Mallez S."/>
            <person name="Becker A."/>
            <person name="Gohl D.M."/>
            <person name="Silverstein K.A.T."/>
            <person name="Koren S."/>
            <person name="Bechman K.B."/>
            <person name="Herman A."/>
            <person name="Abrahante J.E."/>
            <person name="Garbe J."/>
        </authorList>
    </citation>
    <scope>NUCLEOTIDE SEQUENCE</scope>
    <source>
        <strain evidence="2">Duluth1</strain>
        <tissue evidence="2">Whole animal</tissue>
    </source>
</reference>
<protein>
    <submittedName>
        <fullName evidence="2">Uncharacterized protein</fullName>
    </submittedName>
</protein>
<name>A0A9D4MX11_DREPO</name>
<proteinExistence type="predicted"/>
<gene>
    <name evidence="2" type="ORF">DPMN_007882</name>
</gene>
<dbReference type="EMBL" id="JAIWYP010000001">
    <property type="protein sequence ID" value="KAH3883913.1"/>
    <property type="molecule type" value="Genomic_DNA"/>
</dbReference>
<reference evidence="2" key="1">
    <citation type="journal article" date="2019" name="bioRxiv">
        <title>The Genome of the Zebra Mussel, Dreissena polymorpha: A Resource for Invasive Species Research.</title>
        <authorList>
            <person name="McCartney M.A."/>
            <person name="Auch B."/>
            <person name="Kono T."/>
            <person name="Mallez S."/>
            <person name="Zhang Y."/>
            <person name="Obille A."/>
            <person name="Becker A."/>
            <person name="Abrahante J.E."/>
            <person name="Garbe J."/>
            <person name="Badalamenti J.P."/>
            <person name="Herman A."/>
            <person name="Mangelson H."/>
            <person name="Liachko I."/>
            <person name="Sullivan S."/>
            <person name="Sone E.D."/>
            <person name="Koren S."/>
            <person name="Silverstein K.A.T."/>
            <person name="Beckman K.B."/>
            <person name="Gohl D.M."/>
        </authorList>
    </citation>
    <scope>NUCLEOTIDE SEQUENCE</scope>
    <source>
        <strain evidence="2">Duluth1</strain>
        <tissue evidence="2">Whole animal</tissue>
    </source>
</reference>
<organism evidence="2 3">
    <name type="scientific">Dreissena polymorpha</name>
    <name type="common">Zebra mussel</name>
    <name type="synonym">Mytilus polymorpha</name>
    <dbReference type="NCBI Taxonomy" id="45954"/>
    <lineage>
        <taxon>Eukaryota</taxon>
        <taxon>Metazoa</taxon>
        <taxon>Spiralia</taxon>
        <taxon>Lophotrochozoa</taxon>
        <taxon>Mollusca</taxon>
        <taxon>Bivalvia</taxon>
        <taxon>Autobranchia</taxon>
        <taxon>Heteroconchia</taxon>
        <taxon>Euheterodonta</taxon>
        <taxon>Imparidentia</taxon>
        <taxon>Neoheterodontei</taxon>
        <taxon>Myida</taxon>
        <taxon>Dreissenoidea</taxon>
        <taxon>Dreissenidae</taxon>
        <taxon>Dreissena</taxon>
    </lineage>
</organism>
<evidence type="ECO:0000256" key="1">
    <source>
        <dbReference type="SAM" id="MobiDB-lite"/>
    </source>
</evidence>
<keyword evidence="3" id="KW-1185">Reference proteome</keyword>
<dbReference type="AlphaFoldDB" id="A0A9D4MX11"/>
<sequence>MFPINEQRAIGDPSDTVASADSGEVLDSRASIHRFEHFDETMKGTYCVVTYDGKPYPGIVQDVDDNEVEVSVMHCIGPNRFFWPRMQDVLWYPSDQYITQIPPPSNIGSRHQQIEPAIWEQIKDALNL</sequence>
<dbReference type="Proteomes" id="UP000828390">
    <property type="component" value="Unassembled WGS sequence"/>
</dbReference>
<evidence type="ECO:0000313" key="2">
    <source>
        <dbReference type="EMBL" id="KAH3883913.1"/>
    </source>
</evidence>
<comment type="caution">
    <text evidence="2">The sequence shown here is derived from an EMBL/GenBank/DDBJ whole genome shotgun (WGS) entry which is preliminary data.</text>
</comment>
<evidence type="ECO:0000313" key="3">
    <source>
        <dbReference type="Proteomes" id="UP000828390"/>
    </source>
</evidence>